<comment type="caution">
    <text evidence="1">The sequence shown here is derived from an EMBL/GenBank/DDBJ whole genome shotgun (WGS) entry which is preliminary data.</text>
</comment>
<accession>A0A151A8T9</accession>
<sequence>MQNKNQSDERTCPNVITANIEYILICKKYMTGSTLVTTEIATLLRRIGLSFTPANTAVIRMLLDIADRFHPIIQNTSLPTGK</sequence>
<name>A0A151A8T9_9EURY</name>
<dbReference type="EMBL" id="LTAZ01000017">
    <property type="protein sequence ID" value="KYH24014.1"/>
    <property type="molecule type" value="Genomic_DNA"/>
</dbReference>
<keyword evidence="2" id="KW-1185">Reference proteome</keyword>
<proteinExistence type="predicted"/>
<gene>
    <name evidence="1" type="ORF">HAPAU_40930</name>
</gene>
<evidence type="ECO:0000313" key="1">
    <source>
        <dbReference type="EMBL" id="KYH24014.1"/>
    </source>
</evidence>
<evidence type="ECO:0000313" key="2">
    <source>
        <dbReference type="Proteomes" id="UP000075321"/>
    </source>
</evidence>
<dbReference type="AlphaFoldDB" id="A0A151A8T9"/>
<dbReference type="Proteomes" id="UP000075321">
    <property type="component" value="Unassembled WGS sequence"/>
</dbReference>
<reference evidence="1 2" key="1">
    <citation type="submission" date="2016-02" db="EMBL/GenBank/DDBJ databases">
        <title>Genome sequence of Halalkalicoccus paucihalophilus DSM 24557.</title>
        <authorList>
            <person name="Poehlein A."/>
            <person name="Daniel R."/>
        </authorList>
    </citation>
    <scope>NUCLEOTIDE SEQUENCE [LARGE SCALE GENOMIC DNA]</scope>
    <source>
        <strain evidence="1 2">DSM 24557</strain>
    </source>
</reference>
<protein>
    <submittedName>
        <fullName evidence="1">Uncharacterized protein</fullName>
    </submittedName>
</protein>
<organism evidence="1 2">
    <name type="scientific">Halalkalicoccus paucihalophilus</name>
    <dbReference type="NCBI Taxonomy" id="1008153"/>
    <lineage>
        <taxon>Archaea</taxon>
        <taxon>Methanobacteriati</taxon>
        <taxon>Methanobacteriota</taxon>
        <taxon>Stenosarchaea group</taxon>
        <taxon>Halobacteria</taxon>
        <taxon>Halobacteriales</taxon>
        <taxon>Halococcaceae</taxon>
        <taxon>Halalkalicoccus</taxon>
    </lineage>
</organism>